<dbReference type="InterPro" id="IPR002716">
    <property type="entry name" value="PIN_dom"/>
</dbReference>
<reference evidence="2 3" key="1">
    <citation type="submission" date="2018-10" db="EMBL/GenBank/DDBJ databases">
        <title>Co-occurring genomic capacity for anaerobic methane metabolism and dissimilatory sulfite reduction discovered in the Korarchaeota.</title>
        <authorList>
            <person name="Mckay L.J."/>
            <person name="Dlakic M."/>
            <person name="Fields M.W."/>
            <person name="Delmont T.O."/>
            <person name="Eren A.M."/>
            <person name="Jay Z.J."/>
            <person name="Klingelsmith K.B."/>
            <person name="Rusch D.B."/>
            <person name="Inskeep W.P."/>
        </authorList>
    </citation>
    <scope>NUCLEOTIDE SEQUENCE [LARGE SCALE GENOMIC DNA]</scope>
    <source>
        <strain evidence="2 3">WS</strain>
    </source>
</reference>
<protein>
    <recommendedName>
        <fullName evidence="1">PIN domain-containing protein</fullName>
    </recommendedName>
</protein>
<evidence type="ECO:0000313" key="3">
    <source>
        <dbReference type="Proteomes" id="UP000278149"/>
    </source>
</evidence>
<dbReference type="SMART" id="SM00670">
    <property type="entry name" value="PINc"/>
    <property type="match status" value="1"/>
</dbReference>
<sequence length="128" mass="14518">MRRILLDSSFLLGITELSIGMEELMSIYPRAELLTTRSVIRELSQLAGRKRRAKVAIEVIRGYDVRVLEEFDGEADEDIVRAAKQLGCAVVTFDLKLKNELLREGVPVVYLRAKKKLVLEDPSKLSED</sequence>
<organism evidence="2 3">
    <name type="scientific">Candidatus Korarchaeum cryptofilum</name>
    <dbReference type="NCBI Taxonomy" id="498846"/>
    <lineage>
        <taxon>Archaea</taxon>
        <taxon>Thermoproteota</taxon>
        <taxon>Candidatus Korarchaeia</taxon>
        <taxon>Candidatus Korarchaeales</taxon>
        <taxon>Candidatus Korarchaeaceae</taxon>
        <taxon>Candidatus Korarchaeum</taxon>
    </lineage>
</organism>
<dbReference type="SUPFAM" id="SSF88723">
    <property type="entry name" value="PIN domain-like"/>
    <property type="match status" value="1"/>
</dbReference>
<proteinExistence type="predicted"/>
<gene>
    <name evidence="2" type="ORF">D9Q81_06255</name>
</gene>
<dbReference type="InterPro" id="IPR029060">
    <property type="entry name" value="PIN-like_dom_sf"/>
</dbReference>
<comment type="caution">
    <text evidence="2">The sequence shown here is derived from an EMBL/GenBank/DDBJ whole genome shotgun (WGS) entry which is preliminary data.</text>
</comment>
<dbReference type="CDD" id="cd09879">
    <property type="entry name" value="PIN_VapC_AF0591-like"/>
    <property type="match status" value="1"/>
</dbReference>
<dbReference type="Proteomes" id="UP000278149">
    <property type="component" value="Unassembled WGS sequence"/>
</dbReference>
<dbReference type="Pfam" id="PF18477">
    <property type="entry name" value="PIN_9"/>
    <property type="match status" value="1"/>
</dbReference>
<dbReference type="InterPro" id="IPR041120">
    <property type="entry name" value="PIN_9"/>
</dbReference>
<dbReference type="OMA" id="LMSIYPR"/>
<accession>A0A3R9WY49</accession>
<dbReference type="AlphaFoldDB" id="A0A3R9WY49"/>
<dbReference type="GeneID" id="32154747"/>
<dbReference type="EMBL" id="RCOR01000030">
    <property type="protein sequence ID" value="RSN68445.1"/>
    <property type="molecule type" value="Genomic_DNA"/>
</dbReference>
<feature type="domain" description="PIN" evidence="1">
    <location>
        <begin position="2"/>
        <end position="99"/>
    </location>
</feature>
<dbReference type="Gene3D" id="3.40.50.1010">
    <property type="entry name" value="5'-nuclease"/>
    <property type="match status" value="1"/>
</dbReference>
<evidence type="ECO:0000259" key="1">
    <source>
        <dbReference type="SMART" id="SM00670"/>
    </source>
</evidence>
<dbReference type="RefSeq" id="WP_012309983.1">
    <property type="nucleotide sequence ID" value="NZ_RCOR01000030.1"/>
</dbReference>
<name>A0A3R9WY49_9CREN</name>
<evidence type="ECO:0000313" key="2">
    <source>
        <dbReference type="EMBL" id="RSN68445.1"/>
    </source>
</evidence>